<dbReference type="AlphaFoldDB" id="I2H3R5"/>
<proteinExistence type="inferred from homology"/>
<dbReference type="FunCoup" id="I2H3R5">
    <property type="interactions" value="98"/>
</dbReference>
<feature type="region of interest" description="Disordered" evidence="3">
    <location>
        <begin position="63"/>
        <end position="134"/>
    </location>
</feature>
<dbReference type="OrthoDB" id="201362at2759"/>
<gene>
    <name evidence="4" type="primary">TBLA0D05240</name>
    <name evidence="4" type="ORF">TBLA_0D05240</name>
</gene>
<dbReference type="KEGG" id="tbl:TBLA_0D05240"/>
<dbReference type="GO" id="GO:0008047">
    <property type="term" value="F:enzyme activator activity"/>
    <property type="evidence" value="ECO:0007669"/>
    <property type="project" value="EnsemblFungi"/>
</dbReference>
<accession>I2H3R5</accession>
<evidence type="ECO:0000313" key="5">
    <source>
        <dbReference type="Proteomes" id="UP000002866"/>
    </source>
</evidence>
<dbReference type="HOGENOM" id="CLU_101052_1_0_1"/>
<dbReference type="GO" id="GO:0044183">
    <property type="term" value="F:protein folding chaperone"/>
    <property type="evidence" value="ECO:0007669"/>
    <property type="project" value="EnsemblFungi"/>
</dbReference>
<evidence type="ECO:0000256" key="3">
    <source>
        <dbReference type="SAM" id="MobiDB-lite"/>
    </source>
</evidence>
<feature type="compositionally biased region" description="Basic and acidic residues" evidence="3">
    <location>
        <begin position="69"/>
        <end position="84"/>
    </location>
</feature>
<dbReference type="eggNOG" id="ENOG502S6UN">
    <property type="taxonomic scope" value="Eukaryota"/>
</dbReference>
<dbReference type="PANTHER" id="PTHR28524">
    <property type="entry name" value="SUCCINATE DEHYDROGENASE ASSEMBLY FACTOR 4, MITOCHONDRIAL"/>
    <property type="match status" value="1"/>
</dbReference>
<dbReference type="Proteomes" id="UP000002866">
    <property type="component" value="Chromosome 4"/>
</dbReference>
<comment type="similarity">
    <text evidence="1">Belongs to the SDHAF4 family.</text>
</comment>
<keyword evidence="5" id="KW-1185">Reference proteome</keyword>
<dbReference type="GO" id="GO:0034614">
    <property type="term" value="P:cellular response to reactive oxygen species"/>
    <property type="evidence" value="ECO:0007669"/>
    <property type="project" value="EnsemblFungi"/>
</dbReference>
<evidence type="ECO:0000256" key="2">
    <source>
        <dbReference type="ARBA" id="ARBA00022170"/>
    </source>
</evidence>
<sequence>MFLRRISPTIKPISKSIISYHHIINCRGYSSNNAFSSNQTPHPPRLPENEQKEFEKLQRLANSQQTLEDYNKGKPITKDGKENTDSIGEFSPEYSPTIAEFEGDKNPKTGEIGGPKQDPTRHGDWSFNGRVTDF</sequence>
<dbReference type="InterPro" id="IPR012875">
    <property type="entry name" value="SDHF4"/>
</dbReference>
<dbReference type="OMA" id="RITARRW"/>
<dbReference type="RefSeq" id="XP_004180536.1">
    <property type="nucleotide sequence ID" value="XM_004180488.1"/>
</dbReference>
<protein>
    <recommendedName>
        <fullName evidence="2">Succinate dehydrogenase assembly factor 4, mitochondrial</fullName>
    </recommendedName>
</protein>
<dbReference type="PANTHER" id="PTHR28524:SF3">
    <property type="entry name" value="SUCCINATE DEHYDROGENASE ASSEMBLY FACTOR 4, MITOCHONDRIAL"/>
    <property type="match status" value="1"/>
</dbReference>
<dbReference type="GO" id="GO:0005759">
    <property type="term" value="C:mitochondrial matrix"/>
    <property type="evidence" value="ECO:0007669"/>
    <property type="project" value="EnsemblFungi"/>
</dbReference>
<dbReference type="STRING" id="1071380.I2H3R5"/>
<reference evidence="4 5" key="1">
    <citation type="journal article" date="2011" name="Proc. Natl. Acad. Sci. U.S.A.">
        <title>Evolutionary erosion of yeast sex chromosomes by mating-type switching accidents.</title>
        <authorList>
            <person name="Gordon J.L."/>
            <person name="Armisen D."/>
            <person name="Proux-Wera E."/>
            <person name="Oheigeartaigh S.S."/>
            <person name="Byrne K.P."/>
            <person name="Wolfe K.H."/>
        </authorList>
    </citation>
    <scope>NUCLEOTIDE SEQUENCE [LARGE SCALE GENOMIC DNA]</scope>
    <source>
        <strain evidence="5">ATCC 34711 / CBS 6284 / DSM 70876 / NBRC 10599 / NRRL Y-10934 / UCD 77-7</strain>
    </source>
</reference>
<dbReference type="EMBL" id="HE806319">
    <property type="protein sequence ID" value="CCH61017.1"/>
    <property type="molecule type" value="Genomic_DNA"/>
</dbReference>
<dbReference type="GO" id="GO:0045333">
    <property type="term" value="P:cellular respiration"/>
    <property type="evidence" value="ECO:0007669"/>
    <property type="project" value="EnsemblFungi"/>
</dbReference>
<organism evidence="4 5">
    <name type="scientific">Henningerozyma blattae (strain ATCC 34711 / CBS 6284 / DSM 70876 / NBRC 10599 / NRRL Y-10934 / UCD 77-7)</name>
    <name type="common">Yeast</name>
    <name type="synonym">Tetrapisispora blattae</name>
    <dbReference type="NCBI Taxonomy" id="1071380"/>
    <lineage>
        <taxon>Eukaryota</taxon>
        <taxon>Fungi</taxon>
        <taxon>Dikarya</taxon>
        <taxon>Ascomycota</taxon>
        <taxon>Saccharomycotina</taxon>
        <taxon>Saccharomycetes</taxon>
        <taxon>Saccharomycetales</taxon>
        <taxon>Saccharomycetaceae</taxon>
        <taxon>Henningerozyma</taxon>
    </lineage>
</organism>
<dbReference type="InParanoid" id="I2H3R5"/>
<dbReference type="Pfam" id="PF07896">
    <property type="entry name" value="DUF1674"/>
    <property type="match status" value="1"/>
</dbReference>
<name>I2H3R5_HENB6</name>
<evidence type="ECO:0000313" key="4">
    <source>
        <dbReference type="EMBL" id="CCH61017.1"/>
    </source>
</evidence>
<dbReference type="GeneID" id="14496053"/>
<dbReference type="GO" id="GO:0034553">
    <property type="term" value="P:mitochondrial respiratory chain complex II assembly"/>
    <property type="evidence" value="ECO:0007669"/>
    <property type="project" value="EnsemblFungi"/>
</dbReference>
<evidence type="ECO:0000256" key="1">
    <source>
        <dbReference type="ARBA" id="ARBA00005701"/>
    </source>
</evidence>